<keyword evidence="2" id="KW-1185">Reference proteome</keyword>
<dbReference type="InterPro" id="IPR046366">
    <property type="entry name" value="MPAB"/>
</dbReference>
<reference evidence="1 2" key="1">
    <citation type="journal article" date="2013" name="PLoS Genet.">
        <title>Genomic mechanisms accounting for the adaptation to parasitism in nematode-trapping fungi.</title>
        <authorList>
            <person name="Meerupati T."/>
            <person name="Andersson K.M."/>
            <person name="Friman E."/>
            <person name="Kumar D."/>
            <person name="Tunlid A."/>
            <person name="Ahren D."/>
        </authorList>
    </citation>
    <scope>NUCLEOTIDE SEQUENCE [LARGE SCALE GENOMIC DNA]</scope>
    <source>
        <strain evidence="1 2">CBS 200.50</strain>
    </source>
</reference>
<organism evidence="1 2">
    <name type="scientific">Dactylellina haptotyla (strain CBS 200.50)</name>
    <name type="common">Nematode-trapping fungus</name>
    <name type="synonym">Monacrosporium haptotylum</name>
    <dbReference type="NCBI Taxonomy" id="1284197"/>
    <lineage>
        <taxon>Eukaryota</taxon>
        <taxon>Fungi</taxon>
        <taxon>Dikarya</taxon>
        <taxon>Ascomycota</taxon>
        <taxon>Pezizomycotina</taxon>
        <taxon>Orbiliomycetes</taxon>
        <taxon>Orbiliales</taxon>
        <taxon>Orbiliaceae</taxon>
        <taxon>Dactylellina</taxon>
    </lineage>
</organism>
<protein>
    <recommendedName>
        <fullName evidence="3">ER-bound oxygenase mpaB/mpaB'/Rubber oxygenase catalytic domain-containing protein</fullName>
    </recommendedName>
</protein>
<comment type="caution">
    <text evidence="1">The sequence shown here is derived from an EMBL/GenBank/DDBJ whole genome shotgun (WGS) entry which is preliminary data.</text>
</comment>
<name>S8AHP3_DACHA</name>
<evidence type="ECO:0000313" key="2">
    <source>
        <dbReference type="Proteomes" id="UP000015100"/>
    </source>
</evidence>
<accession>S8AHP3</accession>
<dbReference type="PANTHER" id="PTHR36124:SF1">
    <property type="entry name" value="ER-BOUND OXYGENASE MPAB_MPAB'_RUBBER OXYGENASE CATALYTIC DOMAIN-CONTAINING PROTEIN"/>
    <property type="match status" value="1"/>
</dbReference>
<dbReference type="eggNOG" id="ENOG502S1KN">
    <property type="taxonomic scope" value="Eukaryota"/>
</dbReference>
<evidence type="ECO:0008006" key="3">
    <source>
        <dbReference type="Google" id="ProtNLM"/>
    </source>
</evidence>
<dbReference type="OrthoDB" id="545169at2759"/>
<gene>
    <name evidence="1" type="ORF">H072_5474</name>
</gene>
<proteinExistence type="predicted"/>
<dbReference type="HOGENOM" id="CLU_425135_0_0_1"/>
<dbReference type="Proteomes" id="UP000015100">
    <property type="component" value="Unassembled WGS sequence"/>
</dbReference>
<dbReference type="PANTHER" id="PTHR36124">
    <property type="match status" value="1"/>
</dbReference>
<dbReference type="STRING" id="1284197.S8AHP3"/>
<dbReference type="GO" id="GO:0016491">
    <property type="term" value="F:oxidoreductase activity"/>
    <property type="evidence" value="ECO:0007669"/>
    <property type="project" value="InterPro"/>
</dbReference>
<dbReference type="AlphaFoldDB" id="S8AHP3"/>
<dbReference type="EMBL" id="AQGS01000285">
    <property type="protein sequence ID" value="EPS40676.1"/>
    <property type="molecule type" value="Genomic_DNA"/>
</dbReference>
<evidence type="ECO:0000313" key="1">
    <source>
        <dbReference type="EMBL" id="EPS40676.1"/>
    </source>
</evidence>
<reference evidence="2" key="2">
    <citation type="submission" date="2013-04" db="EMBL/GenBank/DDBJ databases">
        <title>Genomic mechanisms accounting for the adaptation to parasitism in nematode-trapping fungi.</title>
        <authorList>
            <person name="Ahren D.G."/>
        </authorList>
    </citation>
    <scope>NUCLEOTIDE SEQUENCE [LARGE SCALE GENOMIC DNA]</scope>
    <source>
        <strain evidence="2">CBS 200.50</strain>
    </source>
</reference>
<sequence length="644" mass="72309">MTVKDAHAIQVNLAELEFPRVFSASVFFALFKAYGIPSISNLLVATGQLADDEKASKRAADTGILLVEAVIGNPKDPRTIDAIARINYLHSRYIKAGKISNDDMLYTLSLFALEPARWTDRWEWRKLTDMEKCAIGVFWKNLGDAMEIKYDPLSSFDLGWSDGLGWLAELSEWSLRYEEQSMIPVEANKILADSAIGIIMFNTPGFMRLFLKRTVSVLVGERLCKAMMLEPADAIFTSFIVGVGRARKFITRYLMLPRPSFMRESRYPKLANKLTGRYNTVKWTAHPWYAGKTFRNRWGDVGFATRFLGGAVPGDDNDKYHSQGYRINEIGPMPLESRFATKLSSTLATLHYVRLLHTATPGSDRTLILYAYKETPNARKNALFFINHGLHSAADFIFILNGETNLTLSIPTNQPNIRVIERGDTCFDMGAYGEVLNANDQALVKQHNKFILINASIRGPFMPTWSRECWTDAYLARITDTNKLVGITYNCKPARKEVHPHIQSMILATDSEGMRLLLPVLSGCPTSHMKAIYAEGNSTRAIWGGGYTVTAFMTAFASKEDYVKVCQHGDVLGAHSYYGMAVHPYETIFAKANRHYGQRELDLYSDWADQAGYSSYEVCGKTRDTLSPLGGWGRWKQAAARAIG</sequence>